<dbReference type="InterPro" id="IPR023090">
    <property type="entry name" value="UPF0702_alpha/beta_dom_sf"/>
</dbReference>
<accession>A0A841SRW6</accession>
<comment type="subcellular location">
    <subcellularLocation>
        <location evidence="1">Cell membrane</location>
        <topology evidence="1">Multi-pass membrane protein</topology>
    </subcellularLocation>
</comment>
<keyword evidence="10" id="KW-1185">Reference proteome</keyword>
<feature type="domain" description="YetF C-terminal" evidence="8">
    <location>
        <begin position="7"/>
        <end position="86"/>
    </location>
</feature>
<feature type="region of interest" description="Disordered" evidence="7">
    <location>
        <begin position="1"/>
        <end position="31"/>
    </location>
</feature>
<keyword evidence="5" id="KW-1133">Transmembrane helix</keyword>
<dbReference type="EMBL" id="JACJVQ010000005">
    <property type="protein sequence ID" value="MBB6633952.1"/>
    <property type="molecule type" value="Genomic_DNA"/>
</dbReference>
<reference evidence="9 10" key="1">
    <citation type="submission" date="2020-08" db="EMBL/GenBank/DDBJ databases">
        <title>Cohnella phylogeny.</title>
        <authorList>
            <person name="Dunlap C."/>
        </authorList>
    </citation>
    <scope>NUCLEOTIDE SEQUENCE [LARGE SCALE GENOMIC DNA]</scope>
    <source>
        <strain evidence="9 10">DSM 25241</strain>
    </source>
</reference>
<keyword evidence="3" id="KW-1003">Cell membrane</keyword>
<evidence type="ECO:0000313" key="9">
    <source>
        <dbReference type="EMBL" id="MBB6633952.1"/>
    </source>
</evidence>
<gene>
    <name evidence="9" type="ORF">H7B67_07510</name>
</gene>
<feature type="compositionally biased region" description="Low complexity" evidence="7">
    <location>
        <begin position="19"/>
        <end position="31"/>
    </location>
</feature>
<comment type="similarity">
    <text evidence="2">Belongs to the UPF0702 family.</text>
</comment>
<dbReference type="AlphaFoldDB" id="A0A841SRW6"/>
<keyword evidence="6" id="KW-0472">Membrane</keyword>
<dbReference type="PANTHER" id="PTHR34582">
    <property type="entry name" value="UPF0702 TRANSMEMBRANE PROTEIN YCAP"/>
    <property type="match status" value="1"/>
</dbReference>
<dbReference type="PANTHER" id="PTHR34582:SF6">
    <property type="entry name" value="UPF0702 TRANSMEMBRANE PROTEIN YCAP"/>
    <property type="match status" value="1"/>
</dbReference>
<organism evidence="9 10">
    <name type="scientific">Cohnella thailandensis</name>
    <dbReference type="NCBI Taxonomy" id="557557"/>
    <lineage>
        <taxon>Bacteria</taxon>
        <taxon>Bacillati</taxon>
        <taxon>Bacillota</taxon>
        <taxon>Bacilli</taxon>
        <taxon>Bacillales</taxon>
        <taxon>Paenibacillaceae</taxon>
        <taxon>Cohnella</taxon>
    </lineage>
</organism>
<dbReference type="GO" id="GO:0005886">
    <property type="term" value="C:plasma membrane"/>
    <property type="evidence" value="ECO:0007669"/>
    <property type="project" value="UniProtKB-SubCell"/>
</dbReference>
<evidence type="ECO:0000313" key="10">
    <source>
        <dbReference type="Proteomes" id="UP000535838"/>
    </source>
</evidence>
<comment type="caution">
    <text evidence="9">The sequence shown here is derived from an EMBL/GenBank/DDBJ whole genome shotgun (WGS) entry which is preliminary data.</text>
</comment>
<dbReference type="Proteomes" id="UP000535838">
    <property type="component" value="Unassembled WGS sequence"/>
</dbReference>
<protein>
    <submittedName>
        <fullName evidence="9">DUF421 domain-containing protein</fullName>
    </submittedName>
</protein>
<feature type="compositionally biased region" description="Basic and acidic residues" evidence="7">
    <location>
        <begin position="1"/>
        <end position="18"/>
    </location>
</feature>
<evidence type="ECO:0000256" key="5">
    <source>
        <dbReference type="ARBA" id="ARBA00022989"/>
    </source>
</evidence>
<proteinExistence type="inferred from homology"/>
<evidence type="ECO:0000256" key="3">
    <source>
        <dbReference type="ARBA" id="ARBA00022475"/>
    </source>
</evidence>
<evidence type="ECO:0000256" key="6">
    <source>
        <dbReference type="ARBA" id="ARBA00023136"/>
    </source>
</evidence>
<dbReference type="Gene3D" id="3.30.240.20">
    <property type="entry name" value="bsu07140 like domains"/>
    <property type="match status" value="1"/>
</dbReference>
<evidence type="ECO:0000256" key="4">
    <source>
        <dbReference type="ARBA" id="ARBA00022692"/>
    </source>
</evidence>
<dbReference type="Pfam" id="PF04239">
    <property type="entry name" value="DUF421"/>
    <property type="match status" value="1"/>
</dbReference>
<evidence type="ECO:0000256" key="1">
    <source>
        <dbReference type="ARBA" id="ARBA00004651"/>
    </source>
</evidence>
<keyword evidence="4" id="KW-0812">Transmembrane</keyword>
<dbReference type="InterPro" id="IPR007353">
    <property type="entry name" value="DUF421"/>
</dbReference>
<name>A0A841SRW6_9BACL</name>
<evidence type="ECO:0000256" key="2">
    <source>
        <dbReference type="ARBA" id="ARBA00006448"/>
    </source>
</evidence>
<evidence type="ECO:0000256" key="7">
    <source>
        <dbReference type="SAM" id="MobiDB-lite"/>
    </source>
</evidence>
<evidence type="ECO:0000259" key="8">
    <source>
        <dbReference type="Pfam" id="PF04239"/>
    </source>
</evidence>
<sequence>MGKREIGKLSVISREKMTSADSPPASAGASPKAKFRFEPLPVALIVDGKVQDDNLEKLGKTRFWLKNELRQRGIRSFKNVYFCSVDQHGKLYVNKKK</sequence>